<proteinExistence type="predicted"/>
<dbReference type="InterPro" id="IPR024078">
    <property type="entry name" value="LmbE-like_dom_sf"/>
</dbReference>
<dbReference type="PANTHER" id="PTHR12993">
    <property type="entry name" value="N-ACETYLGLUCOSAMINYL-PHOSPHATIDYLINOSITOL DE-N-ACETYLASE-RELATED"/>
    <property type="match status" value="1"/>
</dbReference>
<dbReference type="NCBIfam" id="TIGR04001">
    <property type="entry name" value="thiol_BshB1"/>
    <property type="match status" value="1"/>
</dbReference>
<dbReference type="SUPFAM" id="SSF102588">
    <property type="entry name" value="LmbE-like"/>
    <property type="match status" value="1"/>
</dbReference>
<evidence type="ECO:0000256" key="1">
    <source>
        <dbReference type="ARBA" id="ARBA00001947"/>
    </source>
</evidence>
<dbReference type="Proteomes" id="UP000006867">
    <property type="component" value="Chromosome"/>
</dbReference>
<dbReference type="Gene3D" id="3.40.50.10320">
    <property type="entry name" value="LmbE-like"/>
    <property type="match status" value="1"/>
</dbReference>
<evidence type="ECO:0000256" key="2">
    <source>
        <dbReference type="ARBA" id="ARBA00024609"/>
    </source>
</evidence>
<comment type="cofactor">
    <cofactor evidence="1">
        <name>Zn(2+)</name>
        <dbReference type="ChEBI" id="CHEBI:29105"/>
    </cofactor>
</comment>
<reference evidence="3 4" key="1">
    <citation type="journal article" date="2011" name="Front. Microbiol.">
        <title>Genomic signatures of strain selection and enhancement in Bacillus atrophaeus var. globigii, a historical biowarfare simulant.</title>
        <authorList>
            <person name="Gibbons H.S."/>
            <person name="Broomall S.M."/>
            <person name="McNew L.A."/>
            <person name="Daligault H."/>
            <person name="Chapman C."/>
            <person name="Bruce D."/>
            <person name="Karavis M."/>
            <person name="Krepps M."/>
            <person name="McGregor P.A."/>
            <person name="Hong C."/>
            <person name="Park K.H."/>
            <person name="Akmal A."/>
            <person name="Feldman A."/>
            <person name="Lin J.S."/>
            <person name="Chang W.E."/>
            <person name="Higgs B.W."/>
            <person name="Demirev P."/>
            <person name="Lindquist J."/>
            <person name="Liem A."/>
            <person name="Fochler E."/>
            <person name="Read T.D."/>
            <person name="Tapia R."/>
            <person name="Johnson S."/>
            <person name="Bishop-Lilly K.A."/>
            <person name="Detter C."/>
            <person name="Han C."/>
            <person name="Sozhamannan S."/>
            <person name="Rosenzweig C.N."/>
            <person name="Skowronski E.W."/>
        </authorList>
    </citation>
    <scope>NUCLEOTIDE SEQUENCE [LARGE SCALE GENOMIC DNA]</scope>
    <source>
        <strain evidence="3 4">1942</strain>
    </source>
</reference>
<dbReference type="EMBL" id="CP002207">
    <property type="protein sequence ID" value="ADP32753.1"/>
    <property type="molecule type" value="Genomic_DNA"/>
</dbReference>
<dbReference type="InterPro" id="IPR023842">
    <property type="entry name" value="Bacillithiol_biosynth_BshB1"/>
</dbReference>
<keyword evidence="4" id="KW-1185">Reference proteome</keyword>
<protein>
    <recommendedName>
        <fullName evidence="5">Bacillithiol biosynthesis deacetylase BshB1</fullName>
    </recommendedName>
</protein>
<name>A0ABM5LY09_BACA1</name>
<evidence type="ECO:0000313" key="4">
    <source>
        <dbReference type="Proteomes" id="UP000006867"/>
    </source>
</evidence>
<dbReference type="PANTHER" id="PTHR12993:SF30">
    <property type="entry name" value="N-ACETYL-ALPHA-D-GLUCOSAMINYL L-MALATE DEACETYLASE 1"/>
    <property type="match status" value="1"/>
</dbReference>
<dbReference type="InterPro" id="IPR003737">
    <property type="entry name" value="GlcNAc_PI_deacetylase-related"/>
</dbReference>
<evidence type="ECO:0000313" key="3">
    <source>
        <dbReference type="EMBL" id="ADP32753.1"/>
    </source>
</evidence>
<organism evidence="3 4">
    <name type="scientific">Bacillus atrophaeus (strain 1942)</name>
    <dbReference type="NCBI Taxonomy" id="720555"/>
    <lineage>
        <taxon>Bacteria</taxon>
        <taxon>Bacillati</taxon>
        <taxon>Bacillota</taxon>
        <taxon>Bacilli</taxon>
        <taxon>Bacillales</taxon>
        <taxon>Bacillaceae</taxon>
        <taxon>Bacillus</taxon>
    </lineage>
</organism>
<gene>
    <name evidence="3" type="ordered locus">BATR1942_09100</name>
</gene>
<evidence type="ECO:0008006" key="5">
    <source>
        <dbReference type="Google" id="ProtNLM"/>
    </source>
</evidence>
<accession>A0ABM5LY09</accession>
<sequence length="236" mass="26087">MGNLDLLAFGAHSDDVEIGMGGTIAKFVKQGKKAGICDLTEAELSSNGTVCLRKEEAAAAARILGVEQRIQLGLPDRGLVMNDHAIRAIVSVIRACRPKAVFMPYKEDRHPDHGNAAALVEEAVFSAGIRKFKDEKNLPPYKVEKVLYYMINGFHRPDFVIDITETIEDKKQSLQAYQSQFVPSEDSVETPLTNGYIEMVEARERLYGKEAGVGYAEGFFSKRLLVLNHDLLGGEQ</sequence>
<dbReference type="RefSeq" id="WP_003325629.1">
    <property type="nucleotide sequence ID" value="NC_014639.1"/>
</dbReference>
<dbReference type="Pfam" id="PF02585">
    <property type="entry name" value="PIG-L"/>
    <property type="match status" value="1"/>
</dbReference>
<comment type="catalytic activity">
    <reaction evidence="2">
        <text>(S)-malyl N-acetyl-alpha-D-glucosaminide + H2O = (S)-malyl alpha-D-glucosaminide + acetate</text>
        <dbReference type="Rhea" id="RHEA:33411"/>
        <dbReference type="ChEBI" id="CHEBI:15377"/>
        <dbReference type="ChEBI" id="CHEBI:30089"/>
        <dbReference type="ChEBI" id="CHEBI:64870"/>
        <dbReference type="ChEBI" id="CHEBI:64871"/>
    </reaction>
</comment>